<protein>
    <submittedName>
        <fullName evidence="1">Uncharacterized protein</fullName>
    </submittedName>
</protein>
<evidence type="ECO:0000313" key="1">
    <source>
        <dbReference type="EMBL" id="AMD02853.1"/>
    </source>
</evidence>
<reference evidence="1" key="1">
    <citation type="submission" date="2015-08" db="EMBL/GenBank/DDBJ databases">
        <title>Differentially expressed TDFs associated with Floral Bud Distortion in soybean.</title>
        <authorList>
            <person name="Jadhav P.V."/>
            <person name="Kale P.B."/>
            <person name="Badekar S.S."/>
            <person name="Moharil M.P."/>
            <person name="Deshmukh A.G."/>
            <person name="Dudhare M.S."/>
            <person name="Mane S.S."/>
            <person name="Nandanwar R.S."/>
            <person name="Manjaya J.G."/>
            <person name="Dani R.G."/>
        </authorList>
    </citation>
    <scope>NUCLEOTIDE SEQUENCE</scope>
    <source>
        <tissue evidence="1">Nodal tissue</tissue>
    </source>
</reference>
<feature type="non-terminal residue" evidence="1">
    <location>
        <position position="1"/>
    </location>
</feature>
<name>A0A125R0W0_SOYBN</name>
<accession>A0A125R0W0</accession>
<sequence>MPDRADRCISCVHVALQFGAIAQISRPWFSFSASSSPSGNITRCHVYALSQQDRVRTLRVLIELDIPTTCPGGERDARVPNL</sequence>
<dbReference type="AlphaFoldDB" id="A0A125R0W0"/>
<dbReference type="EMBL" id="KT619134">
    <property type="protein sequence ID" value="AMD02853.1"/>
    <property type="molecule type" value="mRNA"/>
</dbReference>
<organism evidence="1">
    <name type="scientific">Glycine max</name>
    <name type="common">Soybean</name>
    <name type="synonym">Glycine hispida</name>
    <dbReference type="NCBI Taxonomy" id="3847"/>
    <lineage>
        <taxon>Eukaryota</taxon>
        <taxon>Viridiplantae</taxon>
        <taxon>Streptophyta</taxon>
        <taxon>Embryophyta</taxon>
        <taxon>Tracheophyta</taxon>
        <taxon>Spermatophyta</taxon>
        <taxon>Magnoliopsida</taxon>
        <taxon>eudicotyledons</taxon>
        <taxon>Gunneridae</taxon>
        <taxon>Pentapetalae</taxon>
        <taxon>rosids</taxon>
        <taxon>fabids</taxon>
        <taxon>Fabales</taxon>
        <taxon>Fabaceae</taxon>
        <taxon>Papilionoideae</taxon>
        <taxon>50 kb inversion clade</taxon>
        <taxon>NPAAA clade</taxon>
        <taxon>indigoferoid/millettioid clade</taxon>
        <taxon>Phaseoleae</taxon>
        <taxon>Glycine</taxon>
        <taxon>Glycine subgen. Soja</taxon>
    </lineage>
</organism>
<proteinExistence type="evidence at transcript level"/>